<reference evidence="2 3" key="1">
    <citation type="submission" date="2016-10" db="EMBL/GenBank/DDBJ databases">
        <authorList>
            <person name="de Groot N.N."/>
        </authorList>
    </citation>
    <scope>NUCLEOTIDE SEQUENCE [LARGE SCALE GENOMIC DNA]</scope>
    <source>
        <strain evidence="2 3">DSM 44149</strain>
    </source>
</reference>
<evidence type="ECO:0000313" key="2">
    <source>
        <dbReference type="EMBL" id="SDM97835.1"/>
    </source>
</evidence>
<keyword evidence="1" id="KW-0732">Signal</keyword>
<feature type="signal peptide" evidence="1">
    <location>
        <begin position="1"/>
        <end position="29"/>
    </location>
</feature>
<dbReference type="AlphaFoldDB" id="A0A1G9XNT5"/>
<dbReference type="EMBL" id="LT629701">
    <property type="protein sequence ID" value="SDM97835.1"/>
    <property type="molecule type" value="Genomic_DNA"/>
</dbReference>
<evidence type="ECO:0000313" key="3">
    <source>
        <dbReference type="Proteomes" id="UP000183376"/>
    </source>
</evidence>
<dbReference type="Proteomes" id="UP000183376">
    <property type="component" value="Chromosome I"/>
</dbReference>
<dbReference type="STRING" id="211114.SAMN04489726_4292"/>
<name>A0A1G9XNT5_ALLAB</name>
<dbReference type="OrthoDB" id="9984428at2"/>
<dbReference type="RefSeq" id="WP_030429032.1">
    <property type="nucleotide sequence ID" value="NZ_JOEF01000005.1"/>
</dbReference>
<protein>
    <submittedName>
        <fullName evidence="2">Uncharacterized protein</fullName>
    </submittedName>
</protein>
<sequence length="74" mass="7811">MTTKIVGGLAAVAASLGILLAGTTGTAHAGGKYYGSYWTYAECESVAADIRGSDIGAKCEKRELNGMWDLYIYQ</sequence>
<feature type="chain" id="PRO_5009246263" evidence="1">
    <location>
        <begin position="30"/>
        <end position="74"/>
    </location>
</feature>
<accession>A0A1G9XNT5</accession>
<gene>
    <name evidence="2" type="ORF">SAMN04489726_4292</name>
</gene>
<organism evidence="2 3">
    <name type="scientific">Allokutzneria albata</name>
    <name type="common">Kibdelosporangium albatum</name>
    <dbReference type="NCBI Taxonomy" id="211114"/>
    <lineage>
        <taxon>Bacteria</taxon>
        <taxon>Bacillati</taxon>
        <taxon>Actinomycetota</taxon>
        <taxon>Actinomycetes</taxon>
        <taxon>Pseudonocardiales</taxon>
        <taxon>Pseudonocardiaceae</taxon>
        <taxon>Allokutzneria</taxon>
    </lineage>
</organism>
<proteinExistence type="predicted"/>
<keyword evidence="3" id="KW-1185">Reference proteome</keyword>
<evidence type="ECO:0000256" key="1">
    <source>
        <dbReference type="SAM" id="SignalP"/>
    </source>
</evidence>